<dbReference type="Proteomes" id="UP000198769">
    <property type="component" value="Unassembled WGS sequence"/>
</dbReference>
<gene>
    <name evidence="3" type="ORF">SAMN05421594_0531</name>
</gene>
<keyword evidence="1" id="KW-0472">Membrane</keyword>
<evidence type="ECO:0000256" key="1">
    <source>
        <dbReference type="SAM" id="Phobius"/>
    </source>
</evidence>
<feature type="transmembrane region" description="Helical" evidence="1">
    <location>
        <begin position="86"/>
        <end position="108"/>
    </location>
</feature>
<feature type="transmembrane region" description="Helical" evidence="1">
    <location>
        <begin position="21"/>
        <end position="40"/>
    </location>
</feature>
<keyword evidence="1" id="KW-0812">Transmembrane</keyword>
<keyword evidence="1" id="KW-1133">Transmembrane helix</keyword>
<keyword evidence="4" id="KW-1185">Reference proteome</keyword>
<dbReference type="InterPro" id="IPR010559">
    <property type="entry name" value="Sig_transdc_His_kin_internal"/>
</dbReference>
<dbReference type="Gene3D" id="3.30.565.10">
    <property type="entry name" value="Histidine kinase-like ATPase, C-terminal domain"/>
    <property type="match status" value="1"/>
</dbReference>
<name>A0A1I4VRD7_CHROL</name>
<organism evidence="3 4">
    <name type="scientific">Chryseobacterium oleae</name>
    <dbReference type="NCBI Taxonomy" id="491207"/>
    <lineage>
        <taxon>Bacteria</taxon>
        <taxon>Pseudomonadati</taxon>
        <taxon>Bacteroidota</taxon>
        <taxon>Flavobacteriia</taxon>
        <taxon>Flavobacteriales</taxon>
        <taxon>Weeksellaceae</taxon>
        <taxon>Chryseobacterium group</taxon>
        <taxon>Chryseobacterium</taxon>
    </lineage>
</organism>
<sequence length="360" mass="42109">MDFIFLKAMKFGQQHHLRQNVYFQLFFWTALFLFGIVRDYGEYDGSMSSTTLIYNFCHWIFQIAGANFIYYILIRNFFDQKKYIPFSLYLVLSLYLISVTNRIFIVYGAEPFFIDEPQDSFYSIFTDIRYLLTHYTFSFISAAFIFISVMFVIRYRDEKESTTQLLKEKAELELKSLKSQLNPHFLFNTLNNIYALSLTNSEKTSESISRLSDILDYILYQGPKNEIPASEELAVIDHYIALESLRYNKERLKISKEINLNSAATIPPLLYLTLVENAFKHGAGKSRDQTEIKIDVSSDESYLIFKIENTCSGDETNNPEGIGLKNIEKQLRLHYQDHFVFNVSRENHIFKVEIKTPAAL</sequence>
<dbReference type="GO" id="GO:0016020">
    <property type="term" value="C:membrane"/>
    <property type="evidence" value="ECO:0007669"/>
    <property type="project" value="InterPro"/>
</dbReference>
<dbReference type="Pfam" id="PF06580">
    <property type="entry name" value="His_kinase"/>
    <property type="match status" value="1"/>
</dbReference>
<protein>
    <submittedName>
        <fullName evidence="3">GHKL domain-containing protein</fullName>
    </submittedName>
</protein>
<proteinExistence type="predicted"/>
<accession>A0A1I4VRD7</accession>
<dbReference type="InterPro" id="IPR036890">
    <property type="entry name" value="HATPase_C_sf"/>
</dbReference>
<feature type="domain" description="Signal transduction histidine kinase internal region" evidence="2">
    <location>
        <begin position="173"/>
        <end position="249"/>
    </location>
</feature>
<dbReference type="InterPro" id="IPR050640">
    <property type="entry name" value="Bact_2-comp_sensor_kinase"/>
</dbReference>
<dbReference type="SUPFAM" id="SSF55874">
    <property type="entry name" value="ATPase domain of HSP90 chaperone/DNA topoisomerase II/histidine kinase"/>
    <property type="match status" value="1"/>
</dbReference>
<evidence type="ECO:0000313" key="4">
    <source>
        <dbReference type="Proteomes" id="UP000198769"/>
    </source>
</evidence>
<dbReference type="EMBL" id="FOVD01000001">
    <property type="protein sequence ID" value="SFN03546.1"/>
    <property type="molecule type" value="Genomic_DNA"/>
</dbReference>
<dbReference type="PANTHER" id="PTHR34220:SF7">
    <property type="entry name" value="SENSOR HISTIDINE KINASE YPDA"/>
    <property type="match status" value="1"/>
</dbReference>
<evidence type="ECO:0000259" key="2">
    <source>
        <dbReference type="Pfam" id="PF06580"/>
    </source>
</evidence>
<feature type="transmembrane region" description="Helical" evidence="1">
    <location>
        <begin position="52"/>
        <end position="74"/>
    </location>
</feature>
<dbReference type="AlphaFoldDB" id="A0A1I4VRD7"/>
<dbReference type="PANTHER" id="PTHR34220">
    <property type="entry name" value="SENSOR HISTIDINE KINASE YPDA"/>
    <property type="match status" value="1"/>
</dbReference>
<evidence type="ECO:0000313" key="3">
    <source>
        <dbReference type="EMBL" id="SFN03546.1"/>
    </source>
</evidence>
<dbReference type="GO" id="GO:0000155">
    <property type="term" value="F:phosphorelay sensor kinase activity"/>
    <property type="evidence" value="ECO:0007669"/>
    <property type="project" value="InterPro"/>
</dbReference>
<reference evidence="4" key="1">
    <citation type="submission" date="2016-10" db="EMBL/GenBank/DDBJ databases">
        <authorList>
            <person name="Varghese N."/>
            <person name="Submissions S."/>
        </authorList>
    </citation>
    <scope>NUCLEOTIDE SEQUENCE [LARGE SCALE GENOMIC DNA]</scope>
    <source>
        <strain evidence="4">DSM 25575</strain>
    </source>
</reference>
<feature type="transmembrane region" description="Helical" evidence="1">
    <location>
        <begin position="128"/>
        <end position="153"/>
    </location>
</feature>